<keyword evidence="8 11" id="KW-0067">ATP-binding</keyword>
<dbReference type="Gene3D" id="3.20.20.70">
    <property type="entry name" value="Aldolase class I"/>
    <property type="match status" value="1"/>
</dbReference>
<dbReference type="GO" id="GO:0005737">
    <property type="term" value="C:cytoplasm"/>
    <property type="evidence" value="ECO:0007669"/>
    <property type="project" value="TreeGrafter"/>
</dbReference>
<keyword evidence="5" id="KW-0436">Ligase</keyword>
<dbReference type="Pfam" id="PF02785">
    <property type="entry name" value="Biotin_carb_C"/>
    <property type="match status" value="1"/>
</dbReference>
<dbReference type="SUPFAM" id="SSF51246">
    <property type="entry name" value="Rudiment single hybrid motif"/>
    <property type="match status" value="1"/>
</dbReference>
<dbReference type="SUPFAM" id="SSF89000">
    <property type="entry name" value="post-HMGL domain-like"/>
    <property type="match status" value="1"/>
</dbReference>
<dbReference type="SUPFAM" id="SSF51569">
    <property type="entry name" value="Aldolase"/>
    <property type="match status" value="1"/>
</dbReference>
<keyword evidence="10" id="KW-0511">Multifunctional enzyme</keyword>
<feature type="domain" description="Lipoyl-binding" evidence="13">
    <location>
        <begin position="1155"/>
        <end position="1230"/>
    </location>
</feature>
<dbReference type="InterPro" id="IPR003379">
    <property type="entry name" value="Carboxylase_cons_dom"/>
</dbReference>
<dbReference type="NCBIfam" id="NF006761">
    <property type="entry name" value="PRK09282.1"/>
    <property type="match status" value="1"/>
</dbReference>
<dbReference type="InterPro" id="IPR011764">
    <property type="entry name" value="Biotin_carboxylation_dom"/>
</dbReference>
<dbReference type="NCBIfam" id="TIGR01235">
    <property type="entry name" value="pyruv_carbox"/>
    <property type="match status" value="1"/>
</dbReference>
<evidence type="ECO:0000259" key="15">
    <source>
        <dbReference type="PROSITE" id="PS50979"/>
    </source>
</evidence>
<dbReference type="Pfam" id="PF02436">
    <property type="entry name" value="PYC_OADA"/>
    <property type="match status" value="1"/>
</dbReference>
<dbReference type="CDD" id="cd06850">
    <property type="entry name" value="biotinyl_domain"/>
    <property type="match status" value="1"/>
</dbReference>
<dbReference type="SUPFAM" id="SSF56059">
    <property type="entry name" value="Glutathione synthetase ATP-binding domain-like"/>
    <property type="match status" value="1"/>
</dbReference>
<proteinExistence type="predicted"/>
<evidence type="ECO:0000256" key="6">
    <source>
        <dbReference type="ARBA" id="ARBA00022723"/>
    </source>
</evidence>
<dbReference type="FunFam" id="3.20.20.70:FF:000033">
    <property type="entry name" value="Pyruvate carboxylase"/>
    <property type="match status" value="1"/>
</dbReference>
<gene>
    <name evidence="17" type="ORF">Naga_100002g147</name>
</gene>
<dbReference type="InterPro" id="IPR000891">
    <property type="entry name" value="PYR_CT"/>
</dbReference>
<accession>W7TNH0</accession>
<dbReference type="InterPro" id="IPR011761">
    <property type="entry name" value="ATP-grasp"/>
</dbReference>
<dbReference type="AlphaFoldDB" id="W7TNH0"/>
<dbReference type="OrthoDB" id="196847at2759"/>
<dbReference type="Gene3D" id="3.30.470.20">
    <property type="entry name" value="ATP-grasp fold, B domain"/>
    <property type="match status" value="1"/>
</dbReference>
<dbReference type="Pfam" id="PF00289">
    <property type="entry name" value="Biotin_carb_N"/>
    <property type="match status" value="1"/>
</dbReference>
<dbReference type="EMBL" id="AZIL01000274">
    <property type="protein sequence ID" value="EWM28685.1"/>
    <property type="molecule type" value="Genomic_DNA"/>
</dbReference>
<dbReference type="PROSITE" id="PS50975">
    <property type="entry name" value="ATP_GRASP"/>
    <property type="match status" value="1"/>
</dbReference>
<dbReference type="UniPathway" id="UPA00138"/>
<dbReference type="PROSITE" id="PS50968">
    <property type="entry name" value="BIOTINYL_LIPOYL"/>
    <property type="match status" value="1"/>
</dbReference>
<comment type="cofactor">
    <cofactor evidence="1">
        <name>biotin</name>
        <dbReference type="ChEBI" id="CHEBI:57586"/>
    </cofactor>
</comment>
<dbReference type="GO" id="GO:0006094">
    <property type="term" value="P:gluconeogenesis"/>
    <property type="evidence" value="ECO:0007669"/>
    <property type="project" value="UniProtKB-UniPathway"/>
</dbReference>
<dbReference type="PANTHER" id="PTHR43778">
    <property type="entry name" value="PYRUVATE CARBOXYLASE"/>
    <property type="match status" value="1"/>
</dbReference>
<dbReference type="FunFam" id="3.30.470.20:FF:000012">
    <property type="entry name" value="Pyruvate carboxylase"/>
    <property type="match status" value="1"/>
</dbReference>
<dbReference type="PANTHER" id="PTHR43778:SF2">
    <property type="entry name" value="PYRUVATE CARBOXYLASE, MITOCHONDRIAL"/>
    <property type="match status" value="1"/>
</dbReference>
<dbReference type="FunFam" id="3.30.1490.20:FF:000018">
    <property type="entry name" value="Biotin carboxylase"/>
    <property type="match status" value="1"/>
</dbReference>
<evidence type="ECO:0000313" key="17">
    <source>
        <dbReference type="EMBL" id="EWM28685.1"/>
    </source>
</evidence>
<evidence type="ECO:0000259" key="14">
    <source>
        <dbReference type="PROSITE" id="PS50975"/>
    </source>
</evidence>
<dbReference type="PROSITE" id="PS50991">
    <property type="entry name" value="PYR_CT"/>
    <property type="match status" value="1"/>
</dbReference>
<dbReference type="InterPro" id="IPR005482">
    <property type="entry name" value="Biotin_COase_C"/>
</dbReference>
<feature type="region of interest" description="Disordered" evidence="12">
    <location>
        <begin position="61"/>
        <end position="80"/>
    </location>
</feature>
<evidence type="ECO:0000256" key="7">
    <source>
        <dbReference type="ARBA" id="ARBA00022741"/>
    </source>
</evidence>
<keyword evidence="4" id="KW-0312">Gluconeogenesis</keyword>
<comment type="caution">
    <text evidence="17">The sequence shown here is derived from an EMBL/GenBank/DDBJ whole genome shotgun (WGS) entry which is preliminary data.</text>
</comment>
<dbReference type="InterPro" id="IPR055268">
    <property type="entry name" value="PCB-like"/>
</dbReference>
<dbReference type="Gene3D" id="3.10.600.10">
    <property type="entry name" value="pyruvate carboxylase f1077a mutant domain"/>
    <property type="match status" value="1"/>
</dbReference>
<dbReference type="SUPFAM" id="SSF52440">
    <property type="entry name" value="PreATP-grasp domain"/>
    <property type="match status" value="1"/>
</dbReference>
<protein>
    <recommendedName>
        <fullName evidence="3">pyruvate carboxylase</fullName>
        <ecNumber evidence="3">6.4.1.1</ecNumber>
    </recommendedName>
</protein>
<evidence type="ECO:0000256" key="8">
    <source>
        <dbReference type="ARBA" id="ARBA00022840"/>
    </source>
</evidence>
<evidence type="ECO:0000313" key="18">
    <source>
        <dbReference type="Proteomes" id="UP000019335"/>
    </source>
</evidence>
<dbReference type="GO" id="GO:0046872">
    <property type="term" value="F:metal ion binding"/>
    <property type="evidence" value="ECO:0007669"/>
    <property type="project" value="UniProtKB-KW"/>
</dbReference>
<dbReference type="FunFam" id="2.40.50.100:FF:000003">
    <property type="entry name" value="Acetyl-CoA carboxylase biotin carboxyl carrier protein"/>
    <property type="match status" value="1"/>
</dbReference>
<dbReference type="PROSITE" id="PS00867">
    <property type="entry name" value="CPSASE_2"/>
    <property type="match status" value="1"/>
</dbReference>
<dbReference type="PROSITE" id="PS00188">
    <property type="entry name" value="BIOTIN"/>
    <property type="match status" value="1"/>
</dbReference>
<dbReference type="SMART" id="SM00878">
    <property type="entry name" value="Biotin_carb_C"/>
    <property type="match status" value="1"/>
</dbReference>
<sequence>MALQARLLTRSLRGFGNGRLPFTSPRCNPRVWHHASLSSFTRGGPPSPHPLGVLSTRLPRVRHPQRSLSSPAPTSEDPPFKKLMAANRGEIATRIMRATTELGMASVGIFSKEDRFTQHRYKADQAFLVGADKSPVGAYLDINSIIQTAKRNGVDAIHPGYGLLSENPNFARACAENGIVFVGPTVEQLITFGDKTKARELAIKAGVPVVPGTDGPVSTYEEARSFIEGMDVGYPVIIKAAHGGGGRGMRVVRSAEELEENFKRASSEALSAFGNGEVFIEHYVDQPRHIEVQILGDGRGNVVHLYDRDCSVQRRHQKVVEMAPAEGLPEATRQALFQDSLRLTGAAKYLCAGTVEFLVDKQGRHFFIEVNPRVQVEHTVTEEVTGIDVVQSQIRLAAGASLEELGLVQEKIKTYGYAMQCRVTTEDPSRDFQPDSGHIEVFRAPGGMGIRIDDGPGFVGANITPYYDSLLIKITSKAANRHDAIMKLQRALKEFRVRGVHTNKSFVLNLLSHPDFIHGQVDTGFIARNPALLQPVWSSNRGQKLLKFIGNVIVNGPEPSLGATGPPCSPIDPIVPTLSPLPPRKEKSLRQIYLERGPKGFAQAVRKHKGTLITDTTWRDAHQSLLATRVRTRDLLRIAEATGIALAPAYSLENWGGATFDVSMRFLREDPWDRLGAMREAVPDIPFQMLLRGANAVGYTSYPDNVVFKFCELAQKHGMDVFRVFDSLNYLENMRLGIDAVGAAGGIVEAAICYTGDITDPHRKPYTLDYYLEFARQLVGLGVHVLAVKDMAGLLKPEAASLLVGSLRKEFPDVPLHLHTHDSAGTGVASMIAGAKAGADAVDAAMDALSGTTSQPSLGAIVGALRHTPYDTGMDMKAINAVNEYWEECRGLYAPFESGQKSGSSDVYDHEMPGGQLTNLMFQSTQLGLAGQWGQIKKAYAAANRLLGDIIKVTPSSKVVGDLAQFMVQNKLTEEDVRKRAEELSFPSSVIEYFQGYLGIPPFGFPEPLRTHVLKGRTLPNGKACFEGRPGAELPPFAFEDEKQGLLDLYGKHIRDVDVMTHAQYPQVFSKYQSFFKEYDDVSVLDTRTFLQGMKLGAEVSVELEHGKTLFVKLNSVGQVDATGHRDVIFELNGQQRVIKTKDTKANVNVKVRPKADLGKPGSVGAPMPGLVVEVKVKVGQAVKKGQPLLVLSAMKMETVLTSPAAGTVKTLLVGAGDNIAGGDLVVEIE</sequence>
<evidence type="ECO:0000256" key="3">
    <source>
        <dbReference type="ARBA" id="ARBA00013057"/>
    </source>
</evidence>
<name>W7TNH0_9STRA</name>
<evidence type="ECO:0000256" key="4">
    <source>
        <dbReference type="ARBA" id="ARBA00022432"/>
    </source>
</evidence>
<evidence type="ECO:0000256" key="9">
    <source>
        <dbReference type="ARBA" id="ARBA00023267"/>
    </source>
</evidence>
<dbReference type="InterPro" id="IPR005479">
    <property type="entry name" value="CPAse_ATP-bd"/>
</dbReference>
<dbReference type="SUPFAM" id="SSF51230">
    <property type="entry name" value="Single hybrid motif"/>
    <property type="match status" value="1"/>
</dbReference>
<dbReference type="InterPro" id="IPR005930">
    <property type="entry name" value="Pyruv_COase"/>
</dbReference>
<dbReference type="InterPro" id="IPR005481">
    <property type="entry name" value="BC-like_N"/>
</dbReference>
<keyword evidence="9" id="KW-0092">Biotin</keyword>
<evidence type="ECO:0000256" key="10">
    <source>
        <dbReference type="ARBA" id="ARBA00023268"/>
    </source>
</evidence>
<dbReference type="Pfam" id="PF00682">
    <property type="entry name" value="HMGL-like"/>
    <property type="match status" value="1"/>
</dbReference>
<dbReference type="PROSITE" id="PS50979">
    <property type="entry name" value="BC"/>
    <property type="match status" value="1"/>
</dbReference>
<evidence type="ECO:0000259" key="16">
    <source>
        <dbReference type="PROSITE" id="PS50991"/>
    </source>
</evidence>
<dbReference type="GO" id="GO:0005524">
    <property type="term" value="F:ATP binding"/>
    <property type="evidence" value="ECO:0007669"/>
    <property type="project" value="UniProtKB-UniRule"/>
</dbReference>
<dbReference type="InterPro" id="IPR016185">
    <property type="entry name" value="PreATP-grasp_dom_sf"/>
</dbReference>
<feature type="domain" description="ATP-grasp" evidence="14">
    <location>
        <begin position="199"/>
        <end position="398"/>
    </location>
</feature>
<comment type="pathway">
    <text evidence="2">Carbohydrate biosynthesis; gluconeogenesis.</text>
</comment>
<dbReference type="InterPro" id="IPR001882">
    <property type="entry name" value="Biotin_BS"/>
</dbReference>
<dbReference type="Proteomes" id="UP000019335">
    <property type="component" value="Chromosome 4"/>
</dbReference>
<dbReference type="Gene3D" id="2.40.50.100">
    <property type="match status" value="1"/>
</dbReference>
<evidence type="ECO:0000256" key="2">
    <source>
        <dbReference type="ARBA" id="ARBA00004742"/>
    </source>
</evidence>
<evidence type="ECO:0000256" key="5">
    <source>
        <dbReference type="ARBA" id="ARBA00022598"/>
    </source>
</evidence>
<keyword evidence="17" id="KW-0670">Pyruvate</keyword>
<dbReference type="EC" id="6.4.1.1" evidence="3"/>
<reference evidence="17 18" key="1">
    <citation type="journal article" date="2014" name="Mol. Plant">
        <title>Chromosome Scale Genome Assembly and Transcriptome Profiling of Nannochloropsis gaditana in Nitrogen Depletion.</title>
        <authorList>
            <person name="Corteggiani Carpinelli E."/>
            <person name="Telatin A."/>
            <person name="Vitulo N."/>
            <person name="Forcato C."/>
            <person name="D'Angelo M."/>
            <person name="Schiavon R."/>
            <person name="Vezzi A."/>
            <person name="Giacometti G.M."/>
            <person name="Morosinotto T."/>
            <person name="Valle G."/>
        </authorList>
    </citation>
    <scope>NUCLEOTIDE SEQUENCE [LARGE SCALE GENOMIC DNA]</scope>
    <source>
        <strain evidence="17 18">B-31</strain>
    </source>
</reference>
<feature type="domain" description="Pyruvate carboxyltransferase" evidence="16">
    <location>
        <begin position="611"/>
        <end position="880"/>
    </location>
</feature>
<dbReference type="GO" id="GO:0004736">
    <property type="term" value="F:pyruvate carboxylase activity"/>
    <property type="evidence" value="ECO:0007669"/>
    <property type="project" value="UniProtKB-EC"/>
</dbReference>
<dbReference type="PROSITE" id="PS00866">
    <property type="entry name" value="CPSASE_1"/>
    <property type="match status" value="1"/>
</dbReference>
<dbReference type="InterPro" id="IPR000089">
    <property type="entry name" value="Biotin_lipoyl"/>
</dbReference>
<dbReference type="InterPro" id="IPR013785">
    <property type="entry name" value="Aldolase_TIM"/>
</dbReference>
<feature type="domain" description="Biotin carboxylation" evidence="15">
    <location>
        <begin position="79"/>
        <end position="531"/>
    </location>
</feature>
<dbReference type="Pfam" id="PF00364">
    <property type="entry name" value="Biotin_lipoyl"/>
    <property type="match status" value="1"/>
</dbReference>
<keyword evidence="18" id="KW-1185">Reference proteome</keyword>
<dbReference type="FunFam" id="3.40.50.20:FF:000010">
    <property type="entry name" value="Propionyl-CoA carboxylase subunit alpha"/>
    <property type="match status" value="1"/>
</dbReference>
<evidence type="ECO:0000256" key="1">
    <source>
        <dbReference type="ARBA" id="ARBA00001953"/>
    </source>
</evidence>
<organism evidence="17 18">
    <name type="scientific">Nannochloropsis gaditana</name>
    <dbReference type="NCBI Taxonomy" id="72520"/>
    <lineage>
        <taxon>Eukaryota</taxon>
        <taxon>Sar</taxon>
        <taxon>Stramenopiles</taxon>
        <taxon>Ochrophyta</taxon>
        <taxon>Eustigmatophyceae</taxon>
        <taxon>Eustigmatales</taxon>
        <taxon>Monodopsidaceae</taxon>
        <taxon>Nannochloropsis</taxon>
    </lineage>
</organism>
<evidence type="ECO:0000256" key="11">
    <source>
        <dbReference type="PROSITE-ProRule" id="PRU00409"/>
    </source>
</evidence>
<keyword evidence="7 11" id="KW-0547">Nucleotide-binding</keyword>
<dbReference type="NCBIfam" id="NF009554">
    <property type="entry name" value="PRK12999.1"/>
    <property type="match status" value="1"/>
</dbReference>
<dbReference type="InterPro" id="IPR011054">
    <property type="entry name" value="Rudment_hybrid_motif"/>
</dbReference>
<dbReference type="Pfam" id="PF02786">
    <property type="entry name" value="CPSase_L_D2"/>
    <property type="match status" value="1"/>
</dbReference>
<dbReference type="CDD" id="cd07937">
    <property type="entry name" value="DRE_TIM_PC_TC_5S"/>
    <property type="match status" value="1"/>
</dbReference>
<keyword evidence="6" id="KW-0479">Metal-binding</keyword>
<dbReference type="InterPro" id="IPR011053">
    <property type="entry name" value="Single_hybrid_motif"/>
</dbReference>
<evidence type="ECO:0000259" key="13">
    <source>
        <dbReference type="PROSITE" id="PS50968"/>
    </source>
</evidence>
<evidence type="ECO:0000256" key="12">
    <source>
        <dbReference type="SAM" id="MobiDB-lite"/>
    </source>
</evidence>